<gene>
    <name evidence="5" type="ORF">M378DRAFT_130290</name>
</gene>
<sequence>MTPLHACILLRDFKSFQRVLNVHGRSNQTDDHQLVKARRTSGAELADTCLGDVSDVGGQLRSPTKQSNRKLHTADEIGVAVNVNDKDTDGRTALHLACSLPDCLEYVRLLLKHPLINVNVHDAESHYTPLHRAMYVANLPAALLLLQRPDIDVTLKDYEGYSAFDLYNSTIEGTKPDQNDPDADLFMWGTNVNATLGFSDGNNRSHPDQIVLQPKEYASFPPEGPTVWDSFSPIHVRQVGMSKLHTVVVTSEGSSVCNIDNVGGGNLRVCGLGSSGRLGLSPFHYHLTHQNVLSPLPSHSFSSNVHITKVAVGQDHTLALTQAGEVYSWGLNRFAQLGYVIKTAQGEPSSGAGGHDENLGNHGGKNDRTDATGRGNSVDDTIQQTPRRILDALRKEVVLGIAASKMASACWTAKGELFTWGTNSGQLGYERSSYPQIYPRKVSKIVGRVVDVALSDTAMACLVSTGDVICVWNDKETKINFPLQTFPAKIQPYRPPQALRDAGIAKLTCCDDVFSALSLNGEVFVFTAPDGNIGGSEQASASRTALIKPQRAWVLKKKYRAVKDVALGSNGNIIVCTESGHVFVRTRAQPIKVASSASLSSDRSGTLPGSGAPGSFTSSSLTGHGSTITAQTSKVGTNFTFVRVPCLQRVTKVCANSTGAFGALKVDYRHAPITIVGNGIAEDLKELMPFAAMYGREQWQRTKKGGRFGLGHSTGRARSSSSSLPVSSPGDVDADDADLEDIKADILQLKHLCEIIEQEKKKRKEQDNYTRDRRLPFDADVMVVSQSDAAFPAHRVILAARSTELYNILAGGRAVKDDQTNICVRFAPNKGKAPITTATTSVPRSLRFPTCGKLIISGCHTLTVLVLLNYLYSDELLAIWDPRIKTAIQQECARIKAKPDQVKTELQTLMRLLHLPMLAEVLDVSVKRAPTPSMAKDMEALWVTTQGDSLRSKLTSVPFPPDVVLQLADREVSCHSVLLRARSDLFASFFGEEVWTTDRRDDQGVIKVDMRHLKWHTMQYVFRFMFCGMEEAQFDRLDFAHSVDDVLDFMFSVMAAATELLLDRLVLICSSIILKYTNIQNACYILNDATHYNAKELVERLQTYLLVNLETMLEQRMLDALPHRLAKQLAAFARQKQAEKSPRSRTTVLVDVAMAKHAKWLSLQDIPAPIIRLSRPQGWEVDITSKRSRLSLGPVPLDSRVGSGGGFTTSQRTIRRPPSGEDIFMMDDAEGPSVTIEPPVKTLGWKAQNVPRVDMKSLMAAEAAAAPTPLSRKAAPPISRTGSKDSITPSPGPSVSHGSSTSWRIPANPSLTPTKPTLPSTPPVVHGSMTPRKPEGAPPGTSPREIAHIPTTPTKSQSPSVTSPARTQRPPSQAAKEKDSRPLNLGPIITPTKQPSKTTTTGPPSIRRVSSKAWALPAVEPVIGTSSPPLPSLPAAAAAAQVAATSSGGGCGVSSFVAIQQLQLEQASAGLSSKDNKRSLREIQAEEETRQQEQDFLRWWAAEEERVRLESDAALSRAMADSARVDGGSSSKGRRKPHAGKKSSTKDGKPPVTGTRDPNPAAGHGIAATERGAREDRRPKPRAAKI</sequence>
<dbReference type="Pfam" id="PF00651">
    <property type="entry name" value="BTB"/>
    <property type="match status" value="1"/>
</dbReference>
<feature type="repeat" description="RCC1" evidence="2">
    <location>
        <begin position="415"/>
        <end position="465"/>
    </location>
</feature>
<dbReference type="InterPro" id="IPR051625">
    <property type="entry name" value="Signaling_Regulatory_Domain"/>
</dbReference>
<feature type="region of interest" description="Disordered" evidence="3">
    <location>
        <begin position="1264"/>
        <end position="1410"/>
    </location>
</feature>
<dbReference type="Pfam" id="PF13540">
    <property type="entry name" value="RCC1_2"/>
    <property type="match status" value="1"/>
</dbReference>
<dbReference type="STRING" id="946122.A0A0C2SCX8"/>
<feature type="region of interest" description="Disordered" evidence="3">
    <location>
        <begin position="704"/>
        <end position="732"/>
    </location>
</feature>
<organism evidence="5 6">
    <name type="scientific">Amanita muscaria (strain Koide BX008)</name>
    <dbReference type="NCBI Taxonomy" id="946122"/>
    <lineage>
        <taxon>Eukaryota</taxon>
        <taxon>Fungi</taxon>
        <taxon>Dikarya</taxon>
        <taxon>Basidiomycota</taxon>
        <taxon>Agaricomycotina</taxon>
        <taxon>Agaricomycetes</taxon>
        <taxon>Agaricomycetidae</taxon>
        <taxon>Agaricales</taxon>
        <taxon>Pluteineae</taxon>
        <taxon>Amanitaceae</taxon>
        <taxon>Amanita</taxon>
    </lineage>
</organism>
<dbReference type="SUPFAM" id="SSF48403">
    <property type="entry name" value="Ankyrin repeat"/>
    <property type="match status" value="1"/>
</dbReference>
<feature type="compositionally biased region" description="Polar residues" evidence="3">
    <location>
        <begin position="1351"/>
        <end position="1371"/>
    </location>
</feature>
<dbReference type="Pfam" id="PF12796">
    <property type="entry name" value="Ank_2"/>
    <property type="match status" value="1"/>
</dbReference>
<dbReference type="InterPro" id="IPR000408">
    <property type="entry name" value="Reg_chr_condens"/>
</dbReference>
<feature type="compositionally biased region" description="Basic and acidic residues" evidence="3">
    <location>
        <begin position="1474"/>
        <end position="1493"/>
    </location>
</feature>
<evidence type="ECO:0000256" key="1">
    <source>
        <dbReference type="ARBA" id="ARBA00022737"/>
    </source>
</evidence>
<dbReference type="Proteomes" id="UP000054549">
    <property type="component" value="Unassembled WGS sequence"/>
</dbReference>
<feature type="domain" description="BTB" evidence="4">
    <location>
        <begin position="779"/>
        <end position="876"/>
    </location>
</feature>
<feature type="region of interest" description="Disordered" evidence="3">
    <location>
        <begin position="1467"/>
        <end position="1493"/>
    </location>
</feature>
<evidence type="ECO:0000256" key="2">
    <source>
        <dbReference type="PROSITE-ProRule" id="PRU00235"/>
    </source>
</evidence>
<dbReference type="Gene3D" id="2.130.10.30">
    <property type="entry name" value="Regulator of chromosome condensation 1/beta-lactamase-inhibitor protein II"/>
    <property type="match status" value="2"/>
</dbReference>
<dbReference type="FunCoup" id="A0A0C2SCX8">
    <property type="interactions" value="102"/>
</dbReference>
<dbReference type="InParanoid" id="A0A0C2SCX8"/>
<dbReference type="PANTHER" id="PTHR22872:SF2">
    <property type="entry name" value="INHIBITOR OF BRUTON TYROSINE KINASE"/>
    <property type="match status" value="1"/>
</dbReference>
<dbReference type="Gene3D" id="1.25.40.20">
    <property type="entry name" value="Ankyrin repeat-containing domain"/>
    <property type="match status" value="1"/>
</dbReference>
<dbReference type="SMART" id="SM00225">
    <property type="entry name" value="BTB"/>
    <property type="match status" value="1"/>
</dbReference>
<dbReference type="PROSITE" id="PS50012">
    <property type="entry name" value="RCC1_3"/>
    <property type="match status" value="3"/>
</dbReference>
<dbReference type="InterPro" id="IPR000210">
    <property type="entry name" value="BTB/POZ_dom"/>
</dbReference>
<dbReference type="InterPro" id="IPR002110">
    <property type="entry name" value="Ankyrin_rpt"/>
</dbReference>
<keyword evidence="6" id="KW-1185">Reference proteome</keyword>
<evidence type="ECO:0000256" key="3">
    <source>
        <dbReference type="SAM" id="MobiDB-lite"/>
    </source>
</evidence>
<dbReference type="SMART" id="SM00248">
    <property type="entry name" value="ANK"/>
    <property type="match status" value="2"/>
</dbReference>
<feature type="region of interest" description="Disordered" evidence="3">
    <location>
        <begin position="599"/>
        <end position="623"/>
    </location>
</feature>
<dbReference type="InterPro" id="IPR011333">
    <property type="entry name" value="SKP1/BTB/POZ_sf"/>
</dbReference>
<feature type="region of interest" description="Disordered" evidence="3">
    <location>
        <begin position="347"/>
        <end position="380"/>
    </location>
</feature>
<evidence type="ECO:0000259" key="4">
    <source>
        <dbReference type="PROSITE" id="PS50097"/>
    </source>
</evidence>
<dbReference type="HOGENOM" id="CLU_002285_0_0_1"/>
<dbReference type="PROSITE" id="PS50097">
    <property type="entry name" value="BTB"/>
    <property type="match status" value="2"/>
</dbReference>
<evidence type="ECO:0000313" key="5">
    <source>
        <dbReference type="EMBL" id="KIL60845.1"/>
    </source>
</evidence>
<feature type="repeat" description="RCC1" evidence="2">
    <location>
        <begin position="265"/>
        <end position="323"/>
    </location>
</feature>
<evidence type="ECO:0000313" key="6">
    <source>
        <dbReference type="Proteomes" id="UP000054549"/>
    </source>
</evidence>
<feature type="repeat" description="RCC1" evidence="2">
    <location>
        <begin position="183"/>
        <end position="252"/>
    </location>
</feature>
<dbReference type="SUPFAM" id="SSF54695">
    <property type="entry name" value="POZ domain"/>
    <property type="match status" value="2"/>
</dbReference>
<keyword evidence="1" id="KW-0677">Repeat</keyword>
<feature type="compositionally biased region" description="Basic residues" evidence="3">
    <location>
        <begin position="1532"/>
        <end position="1543"/>
    </location>
</feature>
<proteinExistence type="predicted"/>
<dbReference type="CDD" id="cd18186">
    <property type="entry name" value="BTB_POZ_ZBTB_KLHL-like"/>
    <property type="match status" value="2"/>
</dbReference>
<reference evidence="5 6" key="1">
    <citation type="submission" date="2014-04" db="EMBL/GenBank/DDBJ databases">
        <title>Evolutionary Origins and Diversification of the Mycorrhizal Mutualists.</title>
        <authorList>
            <consortium name="DOE Joint Genome Institute"/>
            <consortium name="Mycorrhizal Genomics Consortium"/>
            <person name="Kohler A."/>
            <person name="Kuo A."/>
            <person name="Nagy L.G."/>
            <person name="Floudas D."/>
            <person name="Copeland A."/>
            <person name="Barry K.W."/>
            <person name="Cichocki N."/>
            <person name="Veneault-Fourrey C."/>
            <person name="LaButti K."/>
            <person name="Lindquist E.A."/>
            <person name="Lipzen A."/>
            <person name="Lundell T."/>
            <person name="Morin E."/>
            <person name="Murat C."/>
            <person name="Riley R."/>
            <person name="Ohm R."/>
            <person name="Sun H."/>
            <person name="Tunlid A."/>
            <person name="Henrissat B."/>
            <person name="Grigoriev I.V."/>
            <person name="Hibbett D.S."/>
            <person name="Martin F."/>
        </authorList>
    </citation>
    <scope>NUCLEOTIDE SEQUENCE [LARGE SCALE GENOMIC DNA]</scope>
    <source>
        <strain evidence="5 6">Koide BX008</strain>
    </source>
</reference>
<feature type="compositionally biased region" description="Low complexity" evidence="3">
    <location>
        <begin position="1387"/>
        <end position="1406"/>
    </location>
</feature>
<feature type="region of interest" description="Disordered" evidence="3">
    <location>
        <begin position="1194"/>
        <end position="1220"/>
    </location>
</feature>
<feature type="compositionally biased region" description="Basic and acidic residues" evidence="3">
    <location>
        <begin position="354"/>
        <end position="371"/>
    </location>
</feature>
<feature type="compositionally biased region" description="Low complexity" evidence="3">
    <location>
        <begin position="1309"/>
        <end position="1318"/>
    </location>
</feature>
<dbReference type="OrthoDB" id="1893551at2759"/>
<feature type="region of interest" description="Disordered" evidence="3">
    <location>
        <begin position="1514"/>
        <end position="1586"/>
    </location>
</feature>
<dbReference type="SUPFAM" id="SSF50985">
    <property type="entry name" value="RCC1/BLIP-II"/>
    <property type="match status" value="1"/>
</dbReference>
<name>A0A0C2SCX8_AMAMK</name>
<dbReference type="PANTHER" id="PTHR22872">
    <property type="entry name" value="BTK-BINDING PROTEIN-RELATED"/>
    <property type="match status" value="1"/>
</dbReference>
<protein>
    <recommendedName>
        <fullName evidence="4">BTB domain-containing protein</fullName>
    </recommendedName>
</protein>
<dbReference type="InterPro" id="IPR036770">
    <property type="entry name" value="Ankyrin_rpt-contain_sf"/>
</dbReference>
<feature type="compositionally biased region" description="Low complexity" evidence="3">
    <location>
        <begin position="719"/>
        <end position="731"/>
    </location>
</feature>
<dbReference type="Gene3D" id="3.30.710.10">
    <property type="entry name" value="Potassium Channel Kv1.1, Chain A"/>
    <property type="match status" value="2"/>
</dbReference>
<feature type="compositionally biased region" description="Low complexity" evidence="3">
    <location>
        <begin position="1293"/>
        <end position="1302"/>
    </location>
</feature>
<dbReference type="InterPro" id="IPR009091">
    <property type="entry name" value="RCC1/BLIP-II"/>
</dbReference>
<dbReference type="EMBL" id="KN818292">
    <property type="protein sequence ID" value="KIL60845.1"/>
    <property type="molecule type" value="Genomic_DNA"/>
</dbReference>
<feature type="domain" description="BTB" evidence="4">
    <location>
        <begin position="961"/>
        <end position="1028"/>
    </location>
</feature>
<accession>A0A0C2SCX8</accession>